<keyword evidence="2" id="KW-1185">Reference proteome</keyword>
<organism evidence="1 2">
    <name type="scientific">Halorubrum tailed virus 27</name>
    <dbReference type="NCBI Taxonomy" id="2878008"/>
    <lineage>
        <taxon>Viruses</taxon>
        <taxon>Duplodnaviria</taxon>
        <taxon>Heunggongvirae</taxon>
        <taxon>Uroviricota</taxon>
        <taxon>Caudoviricetes</taxon>
        <taxon>Thumleimavirales</taxon>
        <taxon>Hafunaviridae</taxon>
        <taxon>Minorvirus</taxon>
        <taxon>Minorvirus thailandense</taxon>
        <taxon>Minorvirus HRTV27</taxon>
    </lineage>
</organism>
<protein>
    <submittedName>
        <fullName evidence="1">Uncharacterized protein</fullName>
    </submittedName>
</protein>
<proteinExistence type="predicted"/>
<sequence length="69" mass="7862">MKFSTSRIIDSNGTKFRVGWDEHGWFTIDRGEMWGEEGEEPEFYSDDSDLVSFDPAGAEELIAAVEEEL</sequence>
<dbReference type="EMBL" id="MZ334522">
    <property type="protein sequence ID" value="UBF22771.1"/>
    <property type="molecule type" value="Genomic_DNA"/>
</dbReference>
<evidence type="ECO:0000313" key="2">
    <source>
        <dbReference type="Proteomes" id="UP000827260"/>
    </source>
</evidence>
<accession>A0AAE8XYI1</accession>
<evidence type="ECO:0000313" key="1">
    <source>
        <dbReference type="EMBL" id="UBF22771.1"/>
    </source>
</evidence>
<name>A0AAE8XYI1_9CAUD</name>
<gene>
    <name evidence="1" type="ORF">HRTV-27_gp78</name>
</gene>
<reference evidence="1" key="1">
    <citation type="submission" date="2021-05" db="EMBL/GenBank/DDBJ databases">
        <title>Diversity, taxonomy and evolution of archaeal viruses of the class Caudoviricetes.</title>
        <authorList>
            <person name="Liu Y."/>
            <person name="Demina T.A."/>
            <person name="Roux S."/>
            <person name="Aiewsakun P."/>
            <person name="Kazlauskas D."/>
            <person name="Simmonds P."/>
            <person name="Prangishvili D."/>
            <person name="Oksanen H.M."/>
            <person name="Krupovic M."/>
        </authorList>
    </citation>
    <scope>NUCLEOTIDE SEQUENCE</scope>
    <source>
        <strain evidence="1">HRTV-27/27</strain>
    </source>
</reference>
<dbReference type="Proteomes" id="UP000827260">
    <property type="component" value="Segment"/>
</dbReference>